<reference evidence="2 3" key="1">
    <citation type="submission" date="2019-07" db="EMBL/GenBank/DDBJ databases">
        <title>New species of Amycolatopsis and Streptomyces.</title>
        <authorList>
            <person name="Duangmal K."/>
            <person name="Teo W.F.A."/>
            <person name="Lipun K."/>
        </authorList>
    </citation>
    <scope>NUCLEOTIDE SEQUENCE [LARGE SCALE GENOMIC DNA]</scope>
    <source>
        <strain evidence="2 3">NBRC 109810</strain>
    </source>
</reference>
<dbReference type="Pfam" id="PF19493">
    <property type="entry name" value="Trypco1"/>
    <property type="match status" value="1"/>
</dbReference>
<comment type="caution">
    <text evidence="2">The sequence shown here is derived from an EMBL/GenBank/DDBJ whole genome shotgun (WGS) entry which is preliminary data.</text>
</comment>
<protein>
    <recommendedName>
        <fullName evidence="1">Trypsin-co-occurring domain-containing protein</fullName>
    </recommendedName>
</protein>
<evidence type="ECO:0000313" key="3">
    <source>
        <dbReference type="Proteomes" id="UP000325849"/>
    </source>
</evidence>
<proteinExistence type="predicted"/>
<dbReference type="EMBL" id="VJZD01000216">
    <property type="protein sequence ID" value="MPY36375.1"/>
    <property type="molecule type" value="Genomic_DNA"/>
</dbReference>
<name>A0A5N8VR78_9ACTN</name>
<evidence type="ECO:0000259" key="1">
    <source>
        <dbReference type="Pfam" id="PF19493"/>
    </source>
</evidence>
<dbReference type="NCBIfam" id="NF041216">
    <property type="entry name" value="CU044_2847_fam"/>
    <property type="match status" value="1"/>
</dbReference>
<feature type="domain" description="Trypsin-co-occurring" evidence="1">
    <location>
        <begin position="8"/>
        <end position="99"/>
    </location>
</feature>
<dbReference type="RefSeq" id="WP_152894034.1">
    <property type="nucleotide sequence ID" value="NZ_VJZD01000216.1"/>
</dbReference>
<accession>A0A5N8VR78</accession>
<keyword evidence="3" id="KW-1185">Reference proteome</keyword>
<dbReference type="Proteomes" id="UP000325849">
    <property type="component" value="Unassembled WGS sequence"/>
</dbReference>
<dbReference type="AlphaFoldDB" id="A0A5N8VR78"/>
<dbReference type="InterPro" id="IPR045794">
    <property type="entry name" value="Trypco1"/>
</dbReference>
<gene>
    <name evidence="2" type="ORF">FNH09_35695</name>
</gene>
<organism evidence="2 3">
    <name type="scientific">Streptomyces adustus</name>
    <dbReference type="NCBI Taxonomy" id="1609272"/>
    <lineage>
        <taxon>Bacteria</taxon>
        <taxon>Bacillati</taxon>
        <taxon>Actinomycetota</taxon>
        <taxon>Actinomycetes</taxon>
        <taxon>Kitasatosporales</taxon>
        <taxon>Streptomycetaceae</taxon>
        <taxon>Streptomyces</taxon>
    </lineage>
</organism>
<sequence length="114" mass="11995">MSEIVEVETPDGGTLYVRVEDEGGPRDTSFSDIRHRLDDLPQTLDTVVGSVRSGLRRAAPDELTLEFGIELSLKAGLLVSVVTGSGAKATLNVSATWRKAGDPTVSVTPGDAAE</sequence>
<evidence type="ECO:0000313" key="2">
    <source>
        <dbReference type="EMBL" id="MPY36375.1"/>
    </source>
</evidence>
<dbReference type="OrthoDB" id="4828173at2"/>